<dbReference type="GO" id="GO:0005524">
    <property type="term" value="F:ATP binding"/>
    <property type="evidence" value="ECO:0007669"/>
    <property type="project" value="UniProtKB-KW"/>
</dbReference>
<gene>
    <name evidence="9" type="primary">btuD_23</name>
    <name evidence="7" type="synonym">potA</name>
    <name evidence="9" type="ORF">OPKNFCMD_6763</name>
</gene>
<feature type="domain" description="ABC transporter" evidence="8">
    <location>
        <begin position="8"/>
        <end position="238"/>
    </location>
</feature>
<keyword evidence="10" id="KW-1185">Reference proteome</keyword>
<evidence type="ECO:0000256" key="3">
    <source>
        <dbReference type="ARBA" id="ARBA00022741"/>
    </source>
</evidence>
<comment type="similarity">
    <text evidence="7">Belongs to the ABC transporter superfamily. Spermidine/putrescine importer (TC 3.A.1.11.1) family.</text>
</comment>
<dbReference type="NCBIfam" id="TIGR01187">
    <property type="entry name" value="potA"/>
    <property type="match status" value="1"/>
</dbReference>
<evidence type="ECO:0000313" key="9">
    <source>
        <dbReference type="EMBL" id="GJD53983.1"/>
    </source>
</evidence>
<dbReference type="PROSITE" id="PS00211">
    <property type="entry name" value="ABC_TRANSPORTER_1"/>
    <property type="match status" value="1"/>
</dbReference>
<evidence type="ECO:0000256" key="1">
    <source>
        <dbReference type="ARBA" id="ARBA00022448"/>
    </source>
</evidence>
<evidence type="ECO:0000256" key="4">
    <source>
        <dbReference type="ARBA" id="ARBA00022840"/>
    </source>
</evidence>
<dbReference type="Gene3D" id="3.40.50.300">
    <property type="entry name" value="P-loop containing nucleotide triphosphate hydrolases"/>
    <property type="match status" value="1"/>
</dbReference>
<dbReference type="PANTHER" id="PTHR42781:SF4">
    <property type="entry name" value="SPERMIDINE_PUTRESCINE IMPORT ATP-BINDING PROTEIN POTA"/>
    <property type="match status" value="1"/>
</dbReference>
<keyword evidence="6 7" id="KW-0472">Membrane</keyword>
<keyword evidence="2 7" id="KW-1003">Cell membrane</keyword>
<proteinExistence type="inferred from homology"/>
<keyword evidence="1 7" id="KW-0813">Transport</keyword>
<reference evidence="9" key="2">
    <citation type="submission" date="2021-08" db="EMBL/GenBank/DDBJ databases">
        <authorList>
            <person name="Tani A."/>
            <person name="Ola A."/>
            <person name="Ogura Y."/>
            <person name="Katsura K."/>
            <person name="Hayashi T."/>
        </authorList>
    </citation>
    <scope>NUCLEOTIDE SEQUENCE</scope>
    <source>
        <strain evidence="9">KCTC 52305</strain>
    </source>
</reference>
<evidence type="ECO:0000259" key="8">
    <source>
        <dbReference type="PROSITE" id="PS50893"/>
    </source>
</evidence>
<dbReference type="SUPFAM" id="SSF52540">
    <property type="entry name" value="P-loop containing nucleoside triphosphate hydrolases"/>
    <property type="match status" value="1"/>
</dbReference>
<dbReference type="SUPFAM" id="SSF50331">
    <property type="entry name" value="MOP-like"/>
    <property type="match status" value="1"/>
</dbReference>
<dbReference type="Proteomes" id="UP001055167">
    <property type="component" value="Unassembled WGS sequence"/>
</dbReference>
<dbReference type="Gene3D" id="2.40.50.100">
    <property type="match status" value="1"/>
</dbReference>
<keyword evidence="3 7" id="KW-0547">Nucleotide-binding</keyword>
<name>A0ABQ4R8D2_9HYPH</name>
<evidence type="ECO:0000256" key="5">
    <source>
        <dbReference type="ARBA" id="ARBA00022967"/>
    </source>
</evidence>
<dbReference type="InterPro" id="IPR017871">
    <property type="entry name" value="ABC_transporter-like_CS"/>
</dbReference>
<keyword evidence="5 7" id="KW-1278">Translocase</keyword>
<dbReference type="PANTHER" id="PTHR42781">
    <property type="entry name" value="SPERMIDINE/PUTRESCINE IMPORT ATP-BINDING PROTEIN POTA"/>
    <property type="match status" value="1"/>
</dbReference>
<comment type="caution">
    <text evidence="9">The sequence shown here is derived from an EMBL/GenBank/DDBJ whole genome shotgun (WGS) entry which is preliminary data.</text>
</comment>
<dbReference type="RefSeq" id="WP_238314374.1">
    <property type="nucleotide sequence ID" value="NZ_BPQH01000044.1"/>
</dbReference>
<dbReference type="InterPro" id="IPR027417">
    <property type="entry name" value="P-loop_NTPase"/>
</dbReference>
<evidence type="ECO:0000256" key="2">
    <source>
        <dbReference type="ARBA" id="ARBA00022475"/>
    </source>
</evidence>
<evidence type="ECO:0000256" key="6">
    <source>
        <dbReference type="ARBA" id="ARBA00023136"/>
    </source>
</evidence>
<evidence type="ECO:0000256" key="7">
    <source>
        <dbReference type="RuleBase" id="RU364083"/>
    </source>
</evidence>
<dbReference type="EMBL" id="BPQH01000044">
    <property type="protein sequence ID" value="GJD53983.1"/>
    <property type="molecule type" value="Genomic_DNA"/>
</dbReference>
<dbReference type="EC" id="7.6.2.11" evidence="7"/>
<sequence length="375" mass="39874">MRLASVDVEIRGLTKAYGSNLAVNNLSCAIGRGEMVAFLGPSGCGKTTALRMIAGLVTPTAGDIVVGGRSMAGLAVHKRNIGMLFQSYALFPHLTVAQNIAFGLQARRLPRSEIGSRVAEGMRLTRLETFADRLPSALSGGQQQRVALARALVIEPSVLLLDEPLGALDKNLREAMQLELRQIQQRLGITSIIVTHDQDEAMTLADRIVIMRNGCLEQVGAPAEVYSHPTSRFVAEFLGTANFLKGTLVDRQDDGAAVSVGGRVVRTPAAEAAQGDEVTIFVRPEDIAVSTGGEWPRSRDGHWNDAPATIDKVSFRGPVTVIHLTLDAGGPFVALLKNERVTSSAVAFQTGDKVLASWRASSSSVLRGASLSPSA</sequence>
<dbReference type="PROSITE" id="PS50893">
    <property type="entry name" value="ABC_TRANSPORTER_2"/>
    <property type="match status" value="1"/>
</dbReference>
<dbReference type="InterPro" id="IPR008995">
    <property type="entry name" value="Mo/tungstate-bd_C_term_dom"/>
</dbReference>
<comment type="subunit">
    <text evidence="7">The complex is composed of two ATP-binding proteins (PotA), two transmembrane proteins (PotB and PotC) and a solute-binding protein (PotD).</text>
</comment>
<evidence type="ECO:0000313" key="10">
    <source>
        <dbReference type="Proteomes" id="UP001055167"/>
    </source>
</evidence>
<accession>A0ABQ4R8D2</accession>
<dbReference type="Pfam" id="PF08402">
    <property type="entry name" value="TOBE_2"/>
    <property type="match status" value="1"/>
</dbReference>
<dbReference type="InterPro" id="IPR005893">
    <property type="entry name" value="PotA-like"/>
</dbReference>
<protein>
    <recommendedName>
        <fullName evidence="7">Spermidine/putrescine import ATP-binding protein PotA</fullName>
        <ecNumber evidence="7">7.6.2.11</ecNumber>
    </recommendedName>
</protein>
<keyword evidence="4 7" id="KW-0067">ATP-binding</keyword>
<comment type="function">
    <text evidence="7">Part of the ABC transporter complex PotABCD involved in spermidine/putrescine import. Responsible for energy coupling to the transport system.</text>
</comment>
<reference evidence="9" key="1">
    <citation type="journal article" date="2021" name="Front. Microbiol.">
        <title>Comprehensive Comparative Genomics and Phenotyping of Methylobacterium Species.</title>
        <authorList>
            <person name="Alessa O."/>
            <person name="Ogura Y."/>
            <person name="Fujitani Y."/>
            <person name="Takami H."/>
            <person name="Hayashi T."/>
            <person name="Sahin N."/>
            <person name="Tani A."/>
        </authorList>
    </citation>
    <scope>NUCLEOTIDE SEQUENCE</scope>
    <source>
        <strain evidence="9">KCTC 52305</strain>
    </source>
</reference>
<dbReference type="InterPro" id="IPR003593">
    <property type="entry name" value="AAA+_ATPase"/>
</dbReference>
<dbReference type="InterPro" id="IPR013611">
    <property type="entry name" value="Transp-assoc_OB_typ2"/>
</dbReference>
<dbReference type="Pfam" id="PF00005">
    <property type="entry name" value="ABC_tran"/>
    <property type="match status" value="1"/>
</dbReference>
<organism evidence="9 10">
    <name type="scientific">Methylobacterium crusticola</name>
    <dbReference type="NCBI Taxonomy" id="1697972"/>
    <lineage>
        <taxon>Bacteria</taxon>
        <taxon>Pseudomonadati</taxon>
        <taxon>Pseudomonadota</taxon>
        <taxon>Alphaproteobacteria</taxon>
        <taxon>Hyphomicrobiales</taxon>
        <taxon>Methylobacteriaceae</taxon>
        <taxon>Methylobacterium</taxon>
    </lineage>
</organism>
<dbReference type="InterPro" id="IPR003439">
    <property type="entry name" value="ABC_transporter-like_ATP-bd"/>
</dbReference>
<comment type="catalytic activity">
    <reaction evidence="7">
        <text>ATP + H2O + polyamine-[polyamine-binding protein]Side 1 = ADP + phosphate + polyamineSide 2 + [polyamine-binding protein]Side 1.</text>
        <dbReference type="EC" id="7.6.2.11"/>
    </reaction>
</comment>
<dbReference type="SMART" id="SM00382">
    <property type="entry name" value="AAA"/>
    <property type="match status" value="1"/>
</dbReference>
<dbReference type="InterPro" id="IPR050093">
    <property type="entry name" value="ABC_SmlMolc_Importer"/>
</dbReference>